<name>A0A1D8N6X9_YARLL</name>
<dbReference type="AlphaFoldDB" id="A0A1D8N6X9"/>
<reference evidence="1 2" key="1">
    <citation type="journal article" date="2016" name="PLoS ONE">
        <title>Sequence Assembly of Yarrowia lipolytica Strain W29/CLIB89 Shows Transposable Element Diversity.</title>
        <authorList>
            <person name="Magnan C."/>
            <person name="Yu J."/>
            <person name="Chang I."/>
            <person name="Jahn E."/>
            <person name="Kanomata Y."/>
            <person name="Wu J."/>
            <person name="Zeller M."/>
            <person name="Oakes M."/>
            <person name="Baldi P."/>
            <person name="Sandmeyer S."/>
        </authorList>
    </citation>
    <scope>NUCLEOTIDE SEQUENCE [LARGE SCALE GENOMIC DNA]</scope>
    <source>
        <strain evidence="2">CLIB89(W29)</strain>
    </source>
</reference>
<proteinExistence type="predicted"/>
<dbReference type="GeneID" id="94582688"/>
<evidence type="ECO:0000313" key="2">
    <source>
        <dbReference type="Proteomes" id="UP000182444"/>
    </source>
</evidence>
<evidence type="ECO:0000313" key="1">
    <source>
        <dbReference type="EMBL" id="AOW01385.1"/>
    </source>
</evidence>
<protein>
    <submittedName>
        <fullName evidence="1">Uncharacterized protein</fullName>
    </submittedName>
</protein>
<gene>
    <name evidence="1" type="ORF">YALI1_B10463g</name>
</gene>
<accession>A0A1D8N6X9</accession>
<sequence length="541" mass="58838">MVPGLQAIRQPQKVALEQPRQLVAVLVELGRVEHVQHVDGVVGPLVGVVGVGLIDGQTVNSRSGAVVSGLLHLLEQQMVKVIEGGVSLEIETRRLDIATLLDAVKLGNLLTHGRLGHLCQQLLVVLRVDWQEIQHALVLAIGDDELVEPVRSQMLLPSGLEKVAVVASHAHSHIELDLGVEQLLIGQRSKVGHFLASDLGHLLLQTSMPLGRLRSDGLESATHHDGISEQLSAVHGVLDEHVMDCYRAGRLTGQCHVQRIASKVLNVAVDPLAARVLIPRAPVALAVLGEEARETQSVLDTHVHNRLAYSHRLCHQELGLIDEVVDTALNIGAAVDPHNSGQPGVGRHALRSRHNQVVAQQTVLVRVHIDFLPEVVWHGEEVEWGAGLGAHGTDLGGVDLRAVPIVLEHGLLKLARNVGVSDVEKLLNSAVLNGVADNRGVERGEFERHGDWGKTVYWGSVVWCGVDWCVYWFASVRLAGRIASRFELFLGRFRARGICLTRHKKWRGSQLLSLSFISVRFSVYAAACMHACGVHVESGVK</sequence>
<dbReference type="EMBL" id="CP017554">
    <property type="protein sequence ID" value="AOW01385.1"/>
    <property type="molecule type" value="Genomic_DNA"/>
</dbReference>
<dbReference type="Proteomes" id="UP000182444">
    <property type="component" value="Chromosome 1B"/>
</dbReference>
<dbReference type="RefSeq" id="XP_068138134.1">
    <property type="nucleotide sequence ID" value="XM_068282033.1"/>
</dbReference>
<organism evidence="1 2">
    <name type="scientific">Yarrowia lipolytica</name>
    <name type="common">Candida lipolytica</name>
    <dbReference type="NCBI Taxonomy" id="4952"/>
    <lineage>
        <taxon>Eukaryota</taxon>
        <taxon>Fungi</taxon>
        <taxon>Dikarya</taxon>
        <taxon>Ascomycota</taxon>
        <taxon>Saccharomycotina</taxon>
        <taxon>Dipodascomycetes</taxon>
        <taxon>Dipodascales</taxon>
        <taxon>Dipodascales incertae sedis</taxon>
        <taxon>Yarrowia</taxon>
    </lineage>
</organism>
<dbReference type="VEuPathDB" id="FungiDB:YALI1_B10463g"/>